<evidence type="ECO:0000313" key="2">
    <source>
        <dbReference type="Proteomes" id="UP000008311"/>
    </source>
</evidence>
<organism evidence="1 2">
    <name type="scientific">Ricinus communis</name>
    <name type="common">Castor bean</name>
    <dbReference type="NCBI Taxonomy" id="3988"/>
    <lineage>
        <taxon>Eukaryota</taxon>
        <taxon>Viridiplantae</taxon>
        <taxon>Streptophyta</taxon>
        <taxon>Embryophyta</taxon>
        <taxon>Tracheophyta</taxon>
        <taxon>Spermatophyta</taxon>
        <taxon>Magnoliopsida</taxon>
        <taxon>eudicotyledons</taxon>
        <taxon>Gunneridae</taxon>
        <taxon>Pentapetalae</taxon>
        <taxon>rosids</taxon>
        <taxon>fabids</taxon>
        <taxon>Malpighiales</taxon>
        <taxon>Euphorbiaceae</taxon>
        <taxon>Acalyphoideae</taxon>
        <taxon>Acalypheae</taxon>
        <taxon>Ricinus</taxon>
    </lineage>
</organism>
<gene>
    <name evidence="1" type="ORF">RCOM_2100190</name>
</gene>
<keyword evidence="2" id="KW-1185">Reference proteome</keyword>
<evidence type="ECO:0000313" key="1">
    <source>
        <dbReference type="EMBL" id="EEF23551.1"/>
    </source>
</evidence>
<protein>
    <submittedName>
        <fullName evidence="1">Uncharacterized protein</fullName>
    </submittedName>
</protein>
<dbReference type="AlphaFoldDB" id="B9TKR2"/>
<reference evidence="2" key="1">
    <citation type="journal article" date="2010" name="Nat. Biotechnol.">
        <title>Draft genome sequence of the oilseed species Ricinus communis.</title>
        <authorList>
            <person name="Chan A.P."/>
            <person name="Crabtree J."/>
            <person name="Zhao Q."/>
            <person name="Lorenzi H."/>
            <person name="Orvis J."/>
            <person name="Puiu D."/>
            <person name="Melake-Berhan A."/>
            <person name="Jones K.M."/>
            <person name="Redman J."/>
            <person name="Chen G."/>
            <person name="Cahoon E.B."/>
            <person name="Gedil M."/>
            <person name="Stanke M."/>
            <person name="Haas B.J."/>
            <person name="Wortman J.R."/>
            <person name="Fraser-Liggett C.M."/>
            <person name="Ravel J."/>
            <person name="Rabinowicz P.D."/>
        </authorList>
    </citation>
    <scope>NUCLEOTIDE SEQUENCE [LARGE SCALE GENOMIC DNA]</scope>
    <source>
        <strain evidence="2">cv. Hale</strain>
    </source>
</reference>
<accession>B9TKR2</accession>
<proteinExistence type="predicted"/>
<dbReference type="EMBL" id="EQ985610">
    <property type="protein sequence ID" value="EEF23551.1"/>
    <property type="molecule type" value="Genomic_DNA"/>
</dbReference>
<name>B9TKR2_RICCO</name>
<dbReference type="Proteomes" id="UP000008311">
    <property type="component" value="Unassembled WGS sequence"/>
</dbReference>
<dbReference type="InParanoid" id="B9TKR2"/>
<sequence length="84" mass="9526">MNNRLLFVFSVLDMGNERTFVTDEVRLVDDSLVALVGKTSQSFMMDTVIDFVLVDLATDRTLSAAPHCRCEPPRSRQRQHPSDL</sequence>